<dbReference type="Pfam" id="PF18135">
    <property type="entry name" value="Type_ISP_C"/>
    <property type="match status" value="1"/>
</dbReference>
<dbReference type="Pfam" id="PF22240">
    <property type="entry name" value="ISP_coupler"/>
    <property type="match status" value="1"/>
</dbReference>
<dbReference type="PROSITE" id="PS51192">
    <property type="entry name" value="HELICASE_ATP_BIND_1"/>
    <property type="match status" value="1"/>
</dbReference>
<dbReference type="CDD" id="cd22333">
    <property type="entry name" value="LlaBIII_nuclease-like"/>
    <property type="match status" value="1"/>
</dbReference>
<dbReference type="InterPro" id="IPR006935">
    <property type="entry name" value="Helicase/UvrB_N"/>
</dbReference>
<dbReference type="Gene3D" id="3.40.1350.10">
    <property type="match status" value="1"/>
</dbReference>
<dbReference type="InterPro" id="IPR014001">
    <property type="entry name" value="Helicase_ATP-bd"/>
</dbReference>
<keyword evidence="2" id="KW-0680">Restriction system</keyword>
<dbReference type="InterPro" id="IPR041635">
    <property type="entry name" value="Type_ISP_LLaBIII_C"/>
</dbReference>
<dbReference type="GO" id="GO:0032259">
    <property type="term" value="P:methylation"/>
    <property type="evidence" value="ECO:0007669"/>
    <property type="project" value="InterPro"/>
</dbReference>
<dbReference type="EMBL" id="JACHFM010000001">
    <property type="protein sequence ID" value="MBB5220376.1"/>
    <property type="molecule type" value="Genomic_DNA"/>
</dbReference>
<dbReference type="RefSeq" id="WP_184146410.1">
    <property type="nucleotide sequence ID" value="NZ_JACHFM010000001.1"/>
</dbReference>
<organism evidence="6 7">
    <name type="scientific">Amaricoccus macauensis</name>
    <dbReference type="NCBI Taxonomy" id="57001"/>
    <lineage>
        <taxon>Bacteria</taxon>
        <taxon>Pseudomonadati</taxon>
        <taxon>Pseudomonadota</taxon>
        <taxon>Alphaproteobacteria</taxon>
        <taxon>Rhodobacterales</taxon>
        <taxon>Paracoccaceae</taxon>
        <taxon>Amaricoccus</taxon>
    </lineage>
</organism>
<dbReference type="Pfam" id="PF13156">
    <property type="entry name" value="Mrr_cat_2"/>
    <property type="match status" value="1"/>
</dbReference>
<dbReference type="SMART" id="SM00487">
    <property type="entry name" value="DEXDc"/>
    <property type="match status" value="1"/>
</dbReference>
<name>A0A840SKG2_9RHOB</name>
<dbReference type="GO" id="GO:0005524">
    <property type="term" value="F:ATP binding"/>
    <property type="evidence" value="ECO:0007669"/>
    <property type="project" value="InterPro"/>
</dbReference>
<dbReference type="InterPro" id="IPR011335">
    <property type="entry name" value="Restrct_endonuc-II-like"/>
</dbReference>
<dbReference type="InterPro" id="IPR001650">
    <property type="entry name" value="Helicase_C-like"/>
</dbReference>
<feature type="region of interest" description="Disordered" evidence="3">
    <location>
        <begin position="659"/>
        <end position="694"/>
    </location>
</feature>
<dbReference type="PROSITE" id="PS51194">
    <property type="entry name" value="HELICASE_CTER"/>
    <property type="match status" value="1"/>
</dbReference>
<dbReference type="InterPro" id="IPR029063">
    <property type="entry name" value="SAM-dependent_MTases_sf"/>
</dbReference>
<dbReference type="Proteomes" id="UP000549457">
    <property type="component" value="Unassembled WGS sequence"/>
</dbReference>
<feature type="domain" description="Helicase ATP-binding" evidence="4">
    <location>
        <begin position="181"/>
        <end position="381"/>
    </location>
</feature>
<feature type="domain" description="Helicase C-terminal" evidence="5">
    <location>
        <begin position="460"/>
        <end position="639"/>
    </location>
</feature>
<feature type="compositionally biased region" description="Low complexity" evidence="3">
    <location>
        <begin position="675"/>
        <end position="690"/>
    </location>
</feature>
<dbReference type="InterPro" id="IPR027417">
    <property type="entry name" value="P-loop_NTPase"/>
</dbReference>
<dbReference type="GO" id="GO:0009307">
    <property type="term" value="P:DNA restriction-modification system"/>
    <property type="evidence" value="ECO:0007669"/>
    <property type="project" value="UniProtKB-KW"/>
</dbReference>
<keyword evidence="6" id="KW-0378">Hydrolase</keyword>
<keyword evidence="6" id="KW-0547">Nucleotide-binding</keyword>
<sequence>MSDDLLTILSNFRISARSEREKGDYFEKIVAAYLKHDAVQKQHYSEVQGFSDWARAQGRDARDTGIDLVATLADGSGFCAVQCKFYAPHHRVEKKDIDSFFTASGKAGFVRRLIIDTSDGNWSANAEDALSNQSIPTQRIGLSDLAASDIEWSAFTRTGELRTSAKRVLRPDQQDALRAVQEGLAEADRGKLIMACGTGKTFTALRIAEEMVGAGGTVLFMVPSLALMSQAVRDWTNDATVPLRSFAVCSDVKVGKRQGREDTADITIHDLAYPATTDGLKLAAQLGHASAEEVTVVFATYQSINVLTEAQAAGVGAFDLILCDEAHRTTGAKLGDEDDSNFVRIHDDANVKGLKRLYMTATPRIYGEAVKKQAEERSITLCAMDDPAIYGEVLFERGFSWAVEAGLLTDYRVIVLAMDEDQVARSVQRRLSEDNELKLDDATKIVGCYKALCKTGLTLDLRDDPAPMRRAIAFCKDIRSSKLIEGEFVRVVENFLEQDPGEDDVPALHCEVRHVDGTFNAETRTRRLDWLKHSSTEGVCRILTNARCLSEGVDVPALDAILFLHPRKSQIDVVQSVGRVMRRAEGKRMGYVILPIGIPAEQTPEQALASNERYKVVWQILNALRAHDERLDGTINQMSLGQDVSSRIEVVAVASSLPGREEKATPGIGIGSGSAAGDDQDEGSTSSSSGHGDGQGQLFVDDFAAAVRARIVKKCGTRDYWEDWAANVAEIAQKHITRIKAMIESGDAEMRAAFDEFLRDLRGNLNDTITAEDAIEMLAQHSITRPVFETLFEGHSFVSQNPVSRAMQSILDRIDEARIDKESGELEQFYASVRRRAKGITDPAAKQQLIVQLYDRFFYRAFPRTTKRMGVVYTPVEIIDFILCSVDETLQREFGQTLGSEGVHIIDPFTGTGTFITRLLQSGFITSAELERKYQREIHANEIILLAYYIAAINIETAFQGLVDADAYRPFEGICLTDTFQMYEAGDLVDRIMPDNSERRARQRKLDIKVIVGNPPYVVGEDDANSDDARVSYPSLDGRIRDTYAARTGAQNKNGLYNSYIRAIRWASDRLGADGGVVAFVTNGGFLDGNASAGVRRSLVEEFSDLRIFDLRGNQRTSGERSRREGGKIFDAGSRAPIAISILTKNPTKPAAGAIHYHDIGDYLSRQQKLATIRAFGSADGIEREGGWTQIVPDEHGDWINQRDLSFDAFIKIGDKGTAPALFATHSNGVKTQRDAWVVNSSRRELERNVARLVGAYEAVVEQVKLATEADGRAQIAWNNDSRQIAWTSALRQDAERQKALDFDESRCIVSTYRPFTSQWLYFDRRLNERVYRIPSFFPTAEHRTRTICLSAVGHKGQFSAIMVDRVPSLHTGDMAGSQCFPLRYFGKTEAGDDDHYGDLIEADREPEWQEHDGITDAGLAHFQAAYPGQAITKKDVFYYVYGLLHSPDYRSSYDDNLKKELPRIPAVASFEDFTAFATAGRALADLHVGFEEVDPFGVTYEQGDLRLATVDDPERFFRVEKMRFAGKRGAEDRSRIIYNANLTLTGVPLDAYRYVVNGKSAIEHVIERQGVSVDKYDPDRKSGSGIINDANRFAIETMGDPAYPLLLLRRVIAVSVETVRIVEALPPLRLG</sequence>
<dbReference type="PANTHER" id="PTHR47396:SF1">
    <property type="entry name" value="ATP-DEPENDENT HELICASE IRC3-RELATED"/>
    <property type="match status" value="1"/>
</dbReference>
<proteinExistence type="inferred from homology"/>
<dbReference type="SMART" id="SM00490">
    <property type="entry name" value="HELICc"/>
    <property type="match status" value="1"/>
</dbReference>
<dbReference type="Gene3D" id="3.40.50.300">
    <property type="entry name" value="P-loop containing nucleotide triphosphate hydrolases"/>
    <property type="match status" value="2"/>
</dbReference>
<evidence type="ECO:0000313" key="7">
    <source>
        <dbReference type="Proteomes" id="UP000549457"/>
    </source>
</evidence>
<dbReference type="Gene3D" id="3.40.50.150">
    <property type="entry name" value="Vaccinia Virus protein VP39"/>
    <property type="match status" value="1"/>
</dbReference>
<evidence type="ECO:0000313" key="6">
    <source>
        <dbReference type="EMBL" id="MBB5220376.1"/>
    </source>
</evidence>
<dbReference type="GO" id="GO:0008170">
    <property type="term" value="F:N-methyltransferase activity"/>
    <property type="evidence" value="ECO:0007669"/>
    <property type="project" value="InterPro"/>
</dbReference>
<dbReference type="InterPro" id="IPR002052">
    <property type="entry name" value="DNA_methylase_N6_adenine_CS"/>
</dbReference>
<evidence type="ECO:0000259" key="5">
    <source>
        <dbReference type="PROSITE" id="PS51194"/>
    </source>
</evidence>
<evidence type="ECO:0000259" key="4">
    <source>
        <dbReference type="PROSITE" id="PS51192"/>
    </source>
</evidence>
<dbReference type="InterPro" id="IPR050742">
    <property type="entry name" value="Helicase_Restrict-Modif_Enz"/>
</dbReference>
<gene>
    <name evidence="6" type="ORF">HNP73_000297</name>
</gene>
<dbReference type="GO" id="GO:0016787">
    <property type="term" value="F:hydrolase activity"/>
    <property type="evidence" value="ECO:0007669"/>
    <property type="project" value="InterPro"/>
</dbReference>
<dbReference type="InterPro" id="IPR011856">
    <property type="entry name" value="tRNA_endonuc-like_dom_sf"/>
</dbReference>
<dbReference type="GO" id="GO:0003677">
    <property type="term" value="F:DNA binding"/>
    <property type="evidence" value="ECO:0007669"/>
    <property type="project" value="InterPro"/>
</dbReference>
<dbReference type="GO" id="GO:0005829">
    <property type="term" value="C:cytosol"/>
    <property type="evidence" value="ECO:0007669"/>
    <property type="project" value="TreeGrafter"/>
</dbReference>
<dbReference type="PRINTS" id="PR00507">
    <property type="entry name" value="N12N6MTFRASE"/>
</dbReference>
<dbReference type="SUPFAM" id="SSF52540">
    <property type="entry name" value="P-loop containing nucleoside triphosphate hydrolases"/>
    <property type="match status" value="1"/>
</dbReference>
<comment type="caution">
    <text evidence="6">The sequence shown here is derived from an EMBL/GenBank/DDBJ whole genome shotgun (WGS) entry which is preliminary data.</text>
</comment>
<dbReference type="GO" id="GO:0004386">
    <property type="term" value="F:helicase activity"/>
    <property type="evidence" value="ECO:0007669"/>
    <property type="project" value="UniProtKB-KW"/>
</dbReference>
<dbReference type="Pfam" id="PF04851">
    <property type="entry name" value="ResIII"/>
    <property type="match status" value="1"/>
</dbReference>
<dbReference type="InterPro" id="IPR003356">
    <property type="entry name" value="DNA_methylase_A-5"/>
</dbReference>
<dbReference type="PROSITE" id="PS00092">
    <property type="entry name" value="N6_MTASE"/>
    <property type="match status" value="1"/>
</dbReference>
<keyword evidence="6" id="KW-0347">Helicase</keyword>
<dbReference type="InterPro" id="IPR039442">
    <property type="entry name" value="Mrr-like_dom"/>
</dbReference>
<dbReference type="SUPFAM" id="SSF53335">
    <property type="entry name" value="S-adenosyl-L-methionine-dependent methyltransferases"/>
    <property type="match status" value="1"/>
</dbReference>
<keyword evidence="6" id="KW-0067">ATP-binding</keyword>
<protein>
    <submittedName>
        <fullName evidence="6">Putative helicase</fullName>
    </submittedName>
</protein>
<reference evidence="6 7" key="1">
    <citation type="submission" date="2020-08" db="EMBL/GenBank/DDBJ databases">
        <title>Genomic Encyclopedia of Type Strains, Phase IV (KMG-IV): sequencing the most valuable type-strain genomes for metagenomic binning, comparative biology and taxonomic classification.</title>
        <authorList>
            <person name="Goeker M."/>
        </authorList>
    </citation>
    <scope>NUCLEOTIDE SEQUENCE [LARGE SCALE GENOMIC DNA]</scope>
    <source>
        <strain evidence="6 7">DSM 101730</strain>
    </source>
</reference>
<dbReference type="InterPro" id="IPR053980">
    <property type="entry name" value="ISP_coupler"/>
</dbReference>
<keyword evidence="7" id="KW-1185">Reference proteome</keyword>
<evidence type="ECO:0000256" key="1">
    <source>
        <dbReference type="ARBA" id="ARBA00006594"/>
    </source>
</evidence>
<dbReference type="SUPFAM" id="SSF52980">
    <property type="entry name" value="Restriction endonuclease-like"/>
    <property type="match status" value="1"/>
</dbReference>
<accession>A0A840SKG2</accession>
<evidence type="ECO:0000256" key="2">
    <source>
        <dbReference type="ARBA" id="ARBA00022747"/>
    </source>
</evidence>
<dbReference type="Pfam" id="PF00271">
    <property type="entry name" value="Helicase_C"/>
    <property type="match status" value="1"/>
</dbReference>
<dbReference type="Pfam" id="PF02384">
    <property type="entry name" value="N6_Mtase"/>
    <property type="match status" value="1"/>
</dbReference>
<evidence type="ECO:0000256" key="3">
    <source>
        <dbReference type="SAM" id="MobiDB-lite"/>
    </source>
</evidence>
<dbReference type="PANTHER" id="PTHR47396">
    <property type="entry name" value="TYPE I RESTRICTION ENZYME ECOKI R PROTEIN"/>
    <property type="match status" value="1"/>
</dbReference>
<comment type="similarity">
    <text evidence="1">Belongs to the N(4)/N(6)-methyltransferase family.</text>
</comment>